<organism evidence="2 3">
    <name type="scientific">Reticulomyxa filosa</name>
    <dbReference type="NCBI Taxonomy" id="46433"/>
    <lineage>
        <taxon>Eukaryota</taxon>
        <taxon>Sar</taxon>
        <taxon>Rhizaria</taxon>
        <taxon>Retaria</taxon>
        <taxon>Foraminifera</taxon>
        <taxon>Monothalamids</taxon>
        <taxon>Reticulomyxidae</taxon>
        <taxon>Reticulomyxa</taxon>
    </lineage>
</organism>
<evidence type="ECO:0000313" key="3">
    <source>
        <dbReference type="Proteomes" id="UP000023152"/>
    </source>
</evidence>
<evidence type="ECO:0000256" key="1">
    <source>
        <dbReference type="SAM" id="Phobius"/>
    </source>
</evidence>
<gene>
    <name evidence="2" type="ORF">RFI_14860</name>
</gene>
<reference evidence="2 3" key="1">
    <citation type="journal article" date="2013" name="Curr. Biol.">
        <title>The Genome of the Foraminiferan Reticulomyxa filosa.</title>
        <authorList>
            <person name="Glockner G."/>
            <person name="Hulsmann N."/>
            <person name="Schleicher M."/>
            <person name="Noegel A.A."/>
            <person name="Eichinger L."/>
            <person name="Gallinger C."/>
            <person name="Pawlowski J."/>
            <person name="Sierra R."/>
            <person name="Euteneuer U."/>
            <person name="Pillet L."/>
            <person name="Moustafa A."/>
            <person name="Platzer M."/>
            <person name="Groth M."/>
            <person name="Szafranski K."/>
            <person name="Schliwa M."/>
        </authorList>
    </citation>
    <scope>NUCLEOTIDE SEQUENCE [LARGE SCALE GENOMIC DNA]</scope>
</reference>
<keyword evidence="1" id="KW-0812">Transmembrane</keyword>
<keyword evidence="3" id="KW-1185">Reference proteome</keyword>
<name>X6N9A2_RETFI</name>
<comment type="caution">
    <text evidence="2">The sequence shown here is derived from an EMBL/GenBank/DDBJ whole genome shotgun (WGS) entry which is preliminary data.</text>
</comment>
<keyword evidence="1" id="KW-1133">Transmembrane helix</keyword>
<evidence type="ECO:0008006" key="4">
    <source>
        <dbReference type="Google" id="ProtNLM"/>
    </source>
</evidence>
<proteinExistence type="predicted"/>
<keyword evidence="1" id="KW-0472">Membrane</keyword>
<sequence>MNAVLSNNSTVKIRNLLYKYRDKLTVFGKITDFQLVGPMVRELLRKVEFNQHQTNISDAIIDSILVPTIEIVIRPQDSLLLFEMLQEFPLLMAKVALGIVKNQMLAVDLRFIPMFVEFIKVGLFFLKLKYTNEHEEWNKLLKKVYEAWLLRNGFMKTIECILKFGLDWNEFEAMFKAPSVFLLKESVPSSFSQRLTIITTDQIPLSSFDSSTFQTKDLVVVFIYLLLHVFCACAHTFIV</sequence>
<dbReference type="Proteomes" id="UP000023152">
    <property type="component" value="Unassembled WGS sequence"/>
</dbReference>
<evidence type="ECO:0000313" key="2">
    <source>
        <dbReference type="EMBL" id="ETO22334.1"/>
    </source>
</evidence>
<accession>X6N9A2</accession>
<protein>
    <recommendedName>
        <fullName evidence="4">Symplekin C-terminal domain-containing protein</fullName>
    </recommendedName>
</protein>
<dbReference type="EMBL" id="ASPP01010825">
    <property type="protein sequence ID" value="ETO22334.1"/>
    <property type="molecule type" value="Genomic_DNA"/>
</dbReference>
<dbReference type="AlphaFoldDB" id="X6N9A2"/>
<feature type="transmembrane region" description="Helical" evidence="1">
    <location>
        <begin position="218"/>
        <end position="238"/>
    </location>
</feature>